<dbReference type="WBParaSite" id="TREG1_35740.1">
    <property type="protein sequence ID" value="TREG1_35740.1"/>
    <property type="gene ID" value="TREG1_35740"/>
</dbReference>
<sequence>MNEEYCASLSPSSELCMHNSDPSIPYKYSSINSAHLTSYDPMTFLHEINLASVNSSQLDRISHSERGQNINSSNNNNNNTNSNNNNSNSNNNNNSRMSAFMAAAAVAAAVSHNNNNNNNNNDNSNTNLTNSTNIKRANANIDGQFNRQTNTYNLLGQSNNFLMAAAAASVANDLNLSSGNQIRRQRRERTTFTRHQLLMLEELYAKTRYPDVYVREELALKLRLPESRVQVWFKNRRAKGRNQQRQNLLNENNSSARSTLNMCQYDNVK</sequence>
<dbReference type="CDD" id="cd00086">
    <property type="entry name" value="homeodomain"/>
    <property type="match status" value="1"/>
</dbReference>
<evidence type="ECO:0000256" key="2">
    <source>
        <dbReference type="ARBA" id="ARBA00022473"/>
    </source>
</evidence>
<evidence type="ECO:0000256" key="8">
    <source>
        <dbReference type="SAM" id="MobiDB-lite"/>
    </source>
</evidence>
<dbReference type="AlphaFoldDB" id="A0AA85JRA1"/>
<evidence type="ECO:0000256" key="1">
    <source>
        <dbReference type="ARBA" id="ARBA00004123"/>
    </source>
</evidence>
<feature type="region of interest" description="Disordered" evidence="8">
    <location>
        <begin position="112"/>
        <end position="131"/>
    </location>
</feature>
<keyword evidence="3 6" id="KW-0238">DNA-binding</keyword>
<keyword evidence="10" id="KW-1185">Reference proteome</keyword>
<dbReference type="Pfam" id="PF00046">
    <property type="entry name" value="Homeodomain"/>
    <property type="match status" value="1"/>
</dbReference>
<keyword evidence="2" id="KW-0217">Developmental protein</keyword>
<dbReference type="InterPro" id="IPR001356">
    <property type="entry name" value="HD"/>
</dbReference>
<evidence type="ECO:0000256" key="5">
    <source>
        <dbReference type="ARBA" id="ARBA00023242"/>
    </source>
</evidence>
<evidence type="ECO:0000256" key="6">
    <source>
        <dbReference type="PROSITE-ProRule" id="PRU00108"/>
    </source>
</evidence>
<evidence type="ECO:0000256" key="4">
    <source>
        <dbReference type="ARBA" id="ARBA00023155"/>
    </source>
</evidence>
<comment type="subcellular location">
    <subcellularLocation>
        <location evidence="1 6 7">Nucleus</location>
    </subcellularLocation>
</comment>
<evidence type="ECO:0000256" key="3">
    <source>
        <dbReference type="ARBA" id="ARBA00023125"/>
    </source>
</evidence>
<protein>
    <recommendedName>
        <fullName evidence="9">Homeobox domain-containing protein</fullName>
    </recommendedName>
</protein>
<evidence type="ECO:0000256" key="7">
    <source>
        <dbReference type="RuleBase" id="RU000682"/>
    </source>
</evidence>
<evidence type="ECO:0000259" key="9">
    <source>
        <dbReference type="PROSITE" id="PS50071"/>
    </source>
</evidence>
<dbReference type="PROSITE" id="PS00027">
    <property type="entry name" value="HOMEOBOX_1"/>
    <property type="match status" value="1"/>
</dbReference>
<keyword evidence="5 6" id="KW-0539">Nucleus</keyword>
<dbReference type="Gene3D" id="1.10.10.60">
    <property type="entry name" value="Homeodomain-like"/>
    <property type="match status" value="1"/>
</dbReference>
<feature type="region of interest" description="Disordered" evidence="8">
    <location>
        <begin position="59"/>
        <end position="95"/>
    </location>
</feature>
<proteinExistence type="predicted"/>
<keyword evidence="4 6" id="KW-0371">Homeobox</keyword>
<name>A0AA85JRA1_TRIRE</name>
<dbReference type="SMART" id="SM00389">
    <property type="entry name" value="HOX"/>
    <property type="match status" value="1"/>
</dbReference>
<reference evidence="10" key="1">
    <citation type="submission" date="2022-06" db="EMBL/GenBank/DDBJ databases">
        <authorList>
            <person name="Berger JAMES D."/>
            <person name="Berger JAMES D."/>
        </authorList>
    </citation>
    <scope>NUCLEOTIDE SEQUENCE [LARGE SCALE GENOMIC DNA]</scope>
</reference>
<dbReference type="PANTHER" id="PTHR45793:SF5">
    <property type="entry name" value="HOMEOTIC PROTEIN OCELLILESS"/>
    <property type="match status" value="1"/>
</dbReference>
<dbReference type="InterPro" id="IPR009057">
    <property type="entry name" value="Homeodomain-like_sf"/>
</dbReference>
<organism evidence="10 11">
    <name type="scientific">Trichobilharzia regenti</name>
    <name type="common">Nasal bird schistosome</name>
    <dbReference type="NCBI Taxonomy" id="157069"/>
    <lineage>
        <taxon>Eukaryota</taxon>
        <taxon>Metazoa</taxon>
        <taxon>Spiralia</taxon>
        <taxon>Lophotrochozoa</taxon>
        <taxon>Platyhelminthes</taxon>
        <taxon>Trematoda</taxon>
        <taxon>Digenea</taxon>
        <taxon>Strigeidida</taxon>
        <taxon>Schistosomatoidea</taxon>
        <taxon>Schistosomatidae</taxon>
        <taxon>Trichobilharzia</taxon>
    </lineage>
</organism>
<dbReference type="PANTHER" id="PTHR45793">
    <property type="entry name" value="HOMEOBOX PROTEIN"/>
    <property type="match status" value="1"/>
</dbReference>
<evidence type="ECO:0000313" key="11">
    <source>
        <dbReference type="WBParaSite" id="TREG1_35740.1"/>
    </source>
</evidence>
<feature type="compositionally biased region" description="Low complexity" evidence="8">
    <location>
        <begin position="69"/>
        <end position="95"/>
    </location>
</feature>
<dbReference type="Proteomes" id="UP000050795">
    <property type="component" value="Unassembled WGS sequence"/>
</dbReference>
<dbReference type="GO" id="GO:0000978">
    <property type="term" value="F:RNA polymerase II cis-regulatory region sequence-specific DNA binding"/>
    <property type="evidence" value="ECO:0007669"/>
    <property type="project" value="TreeGrafter"/>
</dbReference>
<dbReference type="FunFam" id="1.10.10.60:FF:000679">
    <property type="entry name" value="Homeobox protein aristaless"/>
    <property type="match status" value="1"/>
</dbReference>
<dbReference type="PROSITE" id="PS50071">
    <property type="entry name" value="HOMEOBOX_2"/>
    <property type="match status" value="1"/>
</dbReference>
<dbReference type="GO" id="GO:0000981">
    <property type="term" value="F:DNA-binding transcription factor activity, RNA polymerase II-specific"/>
    <property type="evidence" value="ECO:0007669"/>
    <property type="project" value="InterPro"/>
</dbReference>
<feature type="DNA-binding region" description="Homeobox" evidence="6">
    <location>
        <begin position="185"/>
        <end position="244"/>
    </location>
</feature>
<reference evidence="11" key="2">
    <citation type="submission" date="2023-11" db="UniProtKB">
        <authorList>
            <consortium name="WormBaseParasite"/>
        </authorList>
    </citation>
    <scope>IDENTIFICATION</scope>
</reference>
<accession>A0AA85JRA1</accession>
<dbReference type="SUPFAM" id="SSF46689">
    <property type="entry name" value="Homeodomain-like"/>
    <property type="match status" value="1"/>
</dbReference>
<evidence type="ECO:0000313" key="10">
    <source>
        <dbReference type="Proteomes" id="UP000050795"/>
    </source>
</evidence>
<dbReference type="GO" id="GO:0005634">
    <property type="term" value="C:nucleus"/>
    <property type="evidence" value="ECO:0007669"/>
    <property type="project" value="UniProtKB-SubCell"/>
</dbReference>
<dbReference type="InterPro" id="IPR017970">
    <property type="entry name" value="Homeobox_CS"/>
</dbReference>
<feature type="domain" description="Homeobox" evidence="9">
    <location>
        <begin position="183"/>
        <end position="243"/>
    </location>
</feature>